<dbReference type="InParanoid" id="A0A5J5F1D6"/>
<keyword evidence="7" id="KW-1185">Reference proteome</keyword>
<dbReference type="GO" id="GO:0005737">
    <property type="term" value="C:cytoplasm"/>
    <property type="evidence" value="ECO:0007669"/>
    <property type="project" value="UniProtKB-SubCell"/>
</dbReference>
<dbReference type="OrthoDB" id="5424487at2759"/>
<dbReference type="GO" id="GO:0005634">
    <property type="term" value="C:nucleus"/>
    <property type="evidence" value="ECO:0007669"/>
    <property type="project" value="UniProtKB-SubCell"/>
</dbReference>
<feature type="compositionally biased region" description="Basic and acidic residues" evidence="5">
    <location>
        <begin position="11"/>
        <end position="21"/>
    </location>
</feature>
<keyword evidence="4" id="KW-0539">Nucleus</keyword>
<evidence type="ECO:0000256" key="2">
    <source>
        <dbReference type="ARBA" id="ARBA00004496"/>
    </source>
</evidence>
<protein>
    <submittedName>
        <fullName evidence="6">Uncharacterized protein</fullName>
    </submittedName>
</protein>
<dbReference type="InterPro" id="IPR044159">
    <property type="entry name" value="IQM"/>
</dbReference>
<comment type="subcellular location">
    <subcellularLocation>
        <location evidence="2">Cytoplasm</location>
    </subcellularLocation>
    <subcellularLocation>
        <location evidence="1">Nucleus</location>
    </subcellularLocation>
</comment>
<dbReference type="CDD" id="cd23767">
    <property type="entry name" value="IQCD"/>
    <property type="match status" value="1"/>
</dbReference>
<accession>A0A5J5F1D6</accession>
<gene>
    <name evidence="6" type="ORF">FN846DRAFT_610386</name>
</gene>
<feature type="region of interest" description="Disordered" evidence="5">
    <location>
        <begin position="68"/>
        <end position="89"/>
    </location>
</feature>
<evidence type="ECO:0000256" key="3">
    <source>
        <dbReference type="ARBA" id="ARBA00022490"/>
    </source>
</evidence>
<proteinExistence type="predicted"/>
<dbReference type="PANTHER" id="PTHR31250:SF27">
    <property type="entry name" value="IQ DOMAIN-CONTAINING PROTEIN IQM5"/>
    <property type="match status" value="1"/>
</dbReference>
<comment type="caution">
    <text evidence="6">The sequence shown here is derived from an EMBL/GenBank/DDBJ whole genome shotgun (WGS) entry which is preliminary data.</text>
</comment>
<dbReference type="EMBL" id="VXIS01000057">
    <property type="protein sequence ID" value="KAA8909465.1"/>
    <property type="molecule type" value="Genomic_DNA"/>
</dbReference>
<sequence length="195" mass="22853">MATTQQSSRIGAEEQKRHEAAVDIQRYYRGHRERRQLKGLHLTPDQRWTEAVADAHLRMIGEPVAPTQRVDSACGQNGSPGSQNDAPRRKRSFENLWGKAMQVARKAQHDDLNYGSSSSTSEDEADECKGEKSRKKEERRQKKALERKERAQYAKTMELQYFLEMVDLKHRHGSNLKAYHNYWKQQDTKQNFFFW</sequence>
<dbReference type="Gene3D" id="1.20.5.190">
    <property type="match status" value="1"/>
</dbReference>
<evidence type="ECO:0000256" key="1">
    <source>
        <dbReference type="ARBA" id="ARBA00004123"/>
    </source>
</evidence>
<name>A0A5J5F1D6_9PEZI</name>
<feature type="region of interest" description="Disordered" evidence="5">
    <location>
        <begin position="1"/>
        <end position="21"/>
    </location>
</feature>
<reference evidence="6 7" key="1">
    <citation type="submission" date="2019-09" db="EMBL/GenBank/DDBJ databases">
        <title>Draft genome of the ectomycorrhizal ascomycete Sphaerosporella brunnea.</title>
        <authorList>
            <consortium name="DOE Joint Genome Institute"/>
            <person name="Benucci G.M."/>
            <person name="Marozzi G."/>
            <person name="Antonielli L."/>
            <person name="Sanchez S."/>
            <person name="Marco P."/>
            <person name="Wang X."/>
            <person name="Falini L.B."/>
            <person name="Barry K."/>
            <person name="Haridas S."/>
            <person name="Lipzen A."/>
            <person name="Labutti K."/>
            <person name="Grigoriev I.V."/>
            <person name="Murat C."/>
            <person name="Martin F."/>
            <person name="Albertini E."/>
            <person name="Donnini D."/>
            <person name="Bonito G."/>
        </authorList>
    </citation>
    <scope>NUCLEOTIDE SEQUENCE [LARGE SCALE GENOMIC DNA]</scope>
    <source>
        <strain evidence="6 7">Sb_GMNB300</strain>
    </source>
</reference>
<evidence type="ECO:0000313" key="6">
    <source>
        <dbReference type="EMBL" id="KAA8909465.1"/>
    </source>
</evidence>
<keyword evidence="3" id="KW-0963">Cytoplasm</keyword>
<feature type="compositionally biased region" description="Basic and acidic residues" evidence="5">
    <location>
        <begin position="127"/>
        <end position="148"/>
    </location>
</feature>
<dbReference type="PANTHER" id="PTHR31250">
    <property type="entry name" value="IQ DOMAIN-CONTAINING PROTEIN IQM3"/>
    <property type="match status" value="1"/>
</dbReference>
<dbReference type="AlphaFoldDB" id="A0A5J5F1D6"/>
<feature type="compositionally biased region" description="Polar residues" evidence="5">
    <location>
        <begin position="74"/>
        <end position="85"/>
    </location>
</feature>
<dbReference type="PROSITE" id="PS50096">
    <property type="entry name" value="IQ"/>
    <property type="match status" value="1"/>
</dbReference>
<feature type="region of interest" description="Disordered" evidence="5">
    <location>
        <begin position="107"/>
        <end position="148"/>
    </location>
</feature>
<evidence type="ECO:0000313" key="7">
    <source>
        <dbReference type="Proteomes" id="UP000326924"/>
    </source>
</evidence>
<organism evidence="6 7">
    <name type="scientific">Sphaerosporella brunnea</name>
    <dbReference type="NCBI Taxonomy" id="1250544"/>
    <lineage>
        <taxon>Eukaryota</taxon>
        <taxon>Fungi</taxon>
        <taxon>Dikarya</taxon>
        <taxon>Ascomycota</taxon>
        <taxon>Pezizomycotina</taxon>
        <taxon>Pezizomycetes</taxon>
        <taxon>Pezizales</taxon>
        <taxon>Pyronemataceae</taxon>
        <taxon>Sphaerosporella</taxon>
    </lineage>
</organism>
<dbReference type="Proteomes" id="UP000326924">
    <property type="component" value="Unassembled WGS sequence"/>
</dbReference>
<evidence type="ECO:0000256" key="5">
    <source>
        <dbReference type="SAM" id="MobiDB-lite"/>
    </source>
</evidence>
<evidence type="ECO:0000256" key="4">
    <source>
        <dbReference type="ARBA" id="ARBA00023242"/>
    </source>
</evidence>